<proteinExistence type="predicted"/>
<dbReference type="Gene3D" id="2.60.40.10">
    <property type="entry name" value="Immunoglobulins"/>
    <property type="match status" value="1"/>
</dbReference>
<protein>
    <recommendedName>
        <fullName evidence="3">DUF11 domain-containing protein</fullName>
    </recommendedName>
</protein>
<dbReference type="HOGENOM" id="CLU_1634112_0_0_0"/>
<evidence type="ECO:0008006" key="3">
    <source>
        <dbReference type="Google" id="ProtNLM"/>
    </source>
</evidence>
<evidence type="ECO:0000313" key="1">
    <source>
        <dbReference type="EMBL" id="ABU59299.1"/>
    </source>
</evidence>
<reference evidence="1 2" key="1">
    <citation type="submission" date="2007-08" db="EMBL/GenBank/DDBJ databases">
        <title>Complete sequence of Roseiflexus castenholzii DSM 13941.</title>
        <authorList>
            <consortium name="US DOE Joint Genome Institute"/>
            <person name="Copeland A."/>
            <person name="Lucas S."/>
            <person name="Lapidus A."/>
            <person name="Barry K."/>
            <person name="Glavina del Rio T."/>
            <person name="Dalin E."/>
            <person name="Tice H."/>
            <person name="Pitluck S."/>
            <person name="Thompson L.S."/>
            <person name="Brettin T."/>
            <person name="Bruce D."/>
            <person name="Detter J.C."/>
            <person name="Han C."/>
            <person name="Tapia R."/>
            <person name="Schmutz J."/>
            <person name="Larimer F."/>
            <person name="Land M."/>
            <person name="Hauser L."/>
            <person name="Kyrpides N."/>
            <person name="Mikhailova N."/>
            <person name="Bryant D.A."/>
            <person name="Hanada S."/>
            <person name="Tsukatani Y."/>
            <person name="Richardson P."/>
        </authorList>
    </citation>
    <scope>NUCLEOTIDE SEQUENCE [LARGE SCALE GENOMIC DNA]</scope>
    <source>
        <strain evidence="2">DSM 13941 / HLO8</strain>
    </source>
</reference>
<dbReference type="KEGG" id="rca:Rcas_3246"/>
<dbReference type="InterPro" id="IPR013783">
    <property type="entry name" value="Ig-like_fold"/>
</dbReference>
<organism evidence="1 2">
    <name type="scientific">Roseiflexus castenholzii (strain DSM 13941 / HLO8)</name>
    <dbReference type="NCBI Taxonomy" id="383372"/>
    <lineage>
        <taxon>Bacteria</taxon>
        <taxon>Bacillati</taxon>
        <taxon>Chloroflexota</taxon>
        <taxon>Chloroflexia</taxon>
        <taxon>Chloroflexales</taxon>
        <taxon>Roseiflexineae</taxon>
        <taxon>Roseiflexaceae</taxon>
        <taxon>Roseiflexus</taxon>
    </lineage>
</organism>
<gene>
    <name evidence="1" type="ordered locus">Rcas_3246</name>
</gene>
<name>A7NP04_ROSCS</name>
<keyword evidence="2" id="KW-1185">Reference proteome</keyword>
<dbReference type="EMBL" id="CP000804">
    <property type="protein sequence ID" value="ABU59299.1"/>
    <property type="molecule type" value="Genomic_DNA"/>
</dbReference>
<dbReference type="Proteomes" id="UP000000263">
    <property type="component" value="Chromosome"/>
</dbReference>
<sequence>MKPSSPILTAAKSNNVGGTIALGHSFTWTVTVSNSGLAGATFAPGATLLRDDLPGGASYGAPTVQNIVNVTGSGSIICAIAANALTCTASGGPVTLGGTSGSFAVAFSVTPSAVGALTNPDSSGLCHADPNGVITESNESNDCAPNTVMVNPYRLYLPLVIR</sequence>
<accession>A7NP04</accession>
<dbReference type="AlphaFoldDB" id="A7NP04"/>
<evidence type="ECO:0000313" key="2">
    <source>
        <dbReference type="Proteomes" id="UP000000263"/>
    </source>
</evidence>